<feature type="binding site" evidence="6">
    <location>
        <position position="89"/>
    </location>
    <ligand>
        <name>Fe cation</name>
        <dbReference type="ChEBI" id="CHEBI:24875"/>
    </ligand>
</feature>
<keyword evidence="3 6" id="KW-0378">Hydrolase</keyword>
<feature type="active site" evidence="6">
    <location>
        <position position="132"/>
    </location>
</feature>
<keyword evidence="2 6" id="KW-0479">Metal-binding</keyword>
<evidence type="ECO:0000256" key="5">
    <source>
        <dbReference type="ARBA" id="ARBA00023004"/>
    </source>
</evidence>
<dbReference type="GO" id="GO:0042586">
    <property type="term" value="F:peptide deformylase activity"/>
    <property type="evidence" value="ECO:0007669"/>
    <property type="project" value="UniProtKB-UniRule"/>
</dbReference>
<dbReference type="PIRSF" id="PIRSF004749">
    <property type="entry name" value="Pep_def"/>
    <property type="match status" value="1"/>
</dbReference>
<dbReference type="EC" id="3.5.1.88" evidence="6"/>
<evidence type="ECO:0000256" key="4">
    <source>
        <dbReference type="ARBA" id="ARBA00022917"/>
    </source>
</evidence>
<dbReference type="Gene3D" id="3.90.45.10">
    <property type="entry name" value="Peptide deformylase"/>
    <property type="match status" value="1"/>
</dbReference>
<dbReference type="EMBL" id="CP000910">
    <property type="protein sequence ID" value="ABY24084.1"/>
    <property type="molecule type" value="Genomic_DNA"/>
</dbReference>
<comment type="similarity">
    <text evidence="1 6">Belongs to the polypeptide deformylase family.</text>
</comment>
<dbReference type="PANTHER" id="PTHR10458">
    <property type="entry name" value="PEPTIDE DEFORMYLASE"/>
    <property type="match status" value="1"/>
</dbReference>
<evidence type="ECO:0000256" key="2">
    <source>
        <dbReference type="ARBA" id="ARBA00022723"/>
    </source>
</evidence>
<dbReference type="PRINTS" id="PR01576">
    <property type="entry name" value="PDEFORMYLASE"/>
</dbReference>
<dbReference type="GO" id="GO:0006412">
    <property type="term" value="P:translation"/>
    <property type="evidence" value="ECO:0007669"/>
    <property type="project" value="UniProtKB-UniRule"/>
</dbReference>
<dbReference type="HAMAP" id="MF_00163">
    <property type="entry name" value="Pep_deformylase"/>
    <property type="match status" value="1"/>
</dbReference>
<dbReference type="PANTHER" id="PTHR10458:SF2">
    <property type="entry name" value="PEPTIDE DEFORMYLASE, MITOCHONDRIAL"/>
    <property type="match status" value="1"/>
</dbReference>
<dbReference type="Pfam" id="PF01327">
    <property type="entry name" value="Pep_deformylase"/>
    <property type="match status" value="1"/>
</dbReference>
<comment type="cofactor">
    <cofactor evidence="6">
        <name>Fe(2+)</name>
        <dbReference type="ChEBI" id="CHEBI:29033"/>
    </cofactor>
    <text evidence="6">Binds 1 Fe(2+) ion.</text>
</comment>
<dbReference type="RefSeq" id="WP_012245747.1">
    <property type="nucleotide sequence ID" value="NC_010168.1"/>
</dbReference>
<sequence length="189" mass="20432">MAILEIRIMGDPVLRTVAEPVTEFGPELAKLIADMFETMDDVDGVGLAAPQVGVSKQIFTYRIGELSGHVINPVLENGEANQPSGAEGCLSVPGLGYAVERKQTSRVRGMDMNGNPVLIEADGMLARCMQHETDHLNGKLFIDRLTGDDRRAAMRTIRDAQFDQMSAKTTAHRAQTIGSSFSVNSGTRA</sequence>
<dbReference type="AlphaFoldDB" id="A9WR75"/>
<dbReference type="KEGG" id="rsa:RSal33209_2354"/>
<dbReference type="Proteomes" id="UP000002007">
    <property type="component" value="Chromosome"/>
</dbReference>
<dbReference type="InterPro" id="IPR036821">
    <property type="entry name" value="Peptide_deformylase_sf"/>
</dbReference>
<proteinExistence type="inferred from homology"/>
<protein>
    <recommendedName>
        <fullName evidence="6">Peptide deformylase</fullName>
        <shortName evidence="6">PDF</shortName>
        <ecNumber evidence="6">3.5.1.88</ecNumber>
    </recommendedName>
    <alternativeName>
        <fullName evidence="6">Polypeptide deformylase</fullName>
    </alternativeName>
</protein>
<feature type="binding site" evidence="6">
    <location>
        <position position="135"/>
    </location>
    <ligand>
        <name>Fe cation</name>
        <dbReference type="ChEBI" id="CHEBI:24875"/>
    </ligand>
</feature>
<dbReference type="SUPFAM" id="SSF56420">
    <property type="entry name" value="Peptide deformylase"/>
    <property type="match status" value="1"/>
</dbReference>
<dbReference type="GO" id="GO:0046872">
    <property type="term" value="F:metal ion binding"/>
    <property type="evidence" value="ECO:0007669"/>
    <property type="project" value="UniProtKB-KW"/>
</dbReference>
<evidence type="ECO:0000313" key="7">
    <source>
        <dbReference type="EMBL" id="ABY24084.1"/>
    </source>
</evidence>
<accession>A9WR75</accession>
<dbReference type="NCBIfam" id="TIGR00079">
    <property type="entry name" value="pept_deformyl"/>
    <property type="match status" value="1"/>
</dbReference>
<evidence type="ECO:0000313" key="8">
    <source>
        <dbReference type="Proteomes" id="UP000002007"/>
    </source>
</evidence>
<keyword evidence="5 6" id="KW-0408">Iron</keyword>
<evidence type="ECO:0000256" key="3">
    <source>
        <dbReference type="ARBA" id="ARBA00022801"/>
    </source>
</evidence>
<organism evidence="7 8">
    <name type="scientific">Renibacterium salmoninarum (strain ATCC 33209 / DSM 20767 / JCM 11484 / NBRC 15589 / NCIMB 2235)</name>
    <dbReference type="NCBI Taxonomy" id="288705"/>
    <lineage>
        <taxon>Bacteria</taxon>
        <taxon>Bacillati</taxon>
        <taxon>Actinomycetota</taxon>
        <taxon>Actinomycetes</taxon>
        <taxon>Micrococcales</taxon>
        <taxon>Micrococcaceae</taxon>
        <taxon>Renibacterium</taxon>
    </lineage>
</organism>
<dbReference type="CDD" id="cd00487">
    <property type="entry name" value="Pep_deformylase"/>
    <property type="match status" value="1"/>
</dbReference>
<gene>
    <name evidence="6" type="primary">def</name>
    <name evidence="7" type="ordered locus">RSal33209_2354</name>
</gene>
<reference evidence="8" key="1">
    <citation type="journal article" date="2008" name="J. Bacteriol.">
        <title>Genome sequence of the fish pathogen Renibacterium salmoninarum suggests reductive evolution away from an environmental Arthrobacter ancestor.</title>
        <authorList>
            <person name="Wiens G.D."/>
            <person name="Rockey D.D."/>
            <person name="Wu Z."/>
            <person name="Chang J."/>
            <person name="Levy R."/>
            <person name="Crane S."/>
            <person name="Chen D.S."/>
            <person name="Capri G.R."/>
            <person name="Burnett J.R."/>
            <person name="Sudheesh P.S."/>
            <person name="Schipma M.J."/>
            <person name="Burd H."/>
            <person name="Bhattacharyya A."/>
            <person name="Rhodes L.D."/>
            <person name="Kaul R."/>
            <person name="Strom M.S."/>
        </authorList>
    </citation>
    <scope>NUCLEOTIDE SEQUENCE [LARGE SCALE GENOMIC DNA]</scope>
    <source>
        <strain evidence="8">ATCC 33209 / DSM 20767 / JCM 11484 / NBRC 15589 / NCIMB 2235</strain>
    </source>
</reference>
<comment type="catalytic activity">
    <reaction evidence="6">
        <text>N-terminal N-formyl-L-methionyl-[peptide] + H2O = N-terminal L-methionyl-[peptide] + formate</text>
        <dbReference type="Rhea" id="RHEA:24420"/>
        <dbReference type="Rhea" id="RHEA-COMP:10639"/>
        <dbReference type="Rhea" id="RHEA-COMP:10640"/>
        <dbReference type="ChEBI" id="CHEBI:15377"/>
        <dbReference type="ChEBI" id="CHEBI:15740"/>
        <dbReference type="ChEBI" id="CHEBI:49298"/>
        <dbReference type="ChEBI" id="CHEBI:64731"/>
        <dbReference type="EC" id="3.5.1.88"/>
    </reaction>
</comment>
<dbReference type="HOGENOM" id="CLU_061901_1_1_11"/>
<dbReference type="eggNOG" id="COG0242">
    <property type="taxonomic scope" value="Bacteria"/>
</dbReference>
<keyword evidence="8" id="KW-1185">Reference proteome</keyword>
<dbReference type="InterPro" id="IPR023635">
    <property type="entry name" value="Peptide_deformylase"/>
</dbReference>
<feature type="binding site" evidence="6">
    <location>
        <position position="131"/>
    </location>
    <ligand>
        <name>Fe cation</name>
        <dbReference type="ChEBI" id="CHEBI:24875"/>
    </ligand>
</feature>
<keyword evidence="4 6" id="KW-0648">Protein biosynthesis</keyword>
<name>A9WR75_RENSM</name>
<dbReference type="STRING" id="288705.RSal33209_2354"/>
<dbReference type="NCBIfam" id="NF001159">
    <property type="entry name" value="PRK00150.1-3"/>
    <property type="match status" value="1"/>
</dbReference>
<evidence type="ECO:0000256" key="6">
    <source>
        <dbReference type="HAMAP-Rule" id="MF_00163"/>
    </source>
</evidence>
<evidence type="ECO:0000256" key="1">
    <source>
        <dbReference type="ARBA" id="ARBA00010759"/>
    </source>
</evidence>
<comment type="function">
    <text evidence="6">Removes the formyl group from the N-terminal Met of newly synthesized proteins. Requires at least a dipeptide for an efficient rate of reaction. N-terminal L-methionine is a prerequisite for activity but the enzyme has broad specificity at other positions.</text>
</comment>